<feature type="region of interest" description="Disordered" evidence="5">
    <location>
        <begin position="350"/>
        <end position="371"/>
    </location>
</feature>
<dbReference type="GO" id="GO:0016020">
    <property type="term" value="C:membrane"/>
    <property type="evidence" value="ECO:0007669"/>
    <property type="project" value="UniProtKB-SubCell"/>
</dbReference>
<proteinExistence type="predicted"/>
<feature type="domain" description="Inositolphosphotransferase Aur1/Ipt1" evidence="7">
    <location>
        <begin position="146"/>
        <end position="339"/>
    </location>
</feature>
<keyword evidence="3 6" id="KW-1133">Transmembrane helix</keyword>
<evidence type="ECO:0000256" key="5">
    <source>
        <dbReference type="SAM" id="MobiDB-lite"/>
    </source>
</evidence>
<dbReference type="STRING" id="642780.SAMN04488570_2398"/>
<dbReference type="PANTHER" id="PTHR31310:SF7">
    <property type="entry name" value="PA-PHOSPHATASE RELATED-FAMILY PROTEIN DDB_G0268928"/>
    <property type="match status" value="1"/>
</dbReference>
<evidence type="ECO:0000313" key="8">
    <source>
        <dbReference type="EMBL" id="SDS66649.1"/>
    </source>
</evidence>
<reference evidence="9" key="1">
    <citation type="submission" date="2016-10" db="EMBL/GenBank/DDBJ databases">
        <authorList>
            <person name="Varghese N."/>
            <person name="Submissions S."/>
        </authorList>
    </citation>
    <scope>NUCLEOTIDE SEQUENCE [LARGE SCALE GENOMIC DNA]</scope>
    <source>
        <strain evidence="9">DSM 22127</strain>
    </source>
</reference>
<dbReference type="OrthoDB" id="5171662at2"/>
<dbReference type="Pfam" id="PF14378">
    <property type="entry name" value="PAP2_3"/>
    <property type="match status" value="1"/>
</dbReference>
<feature type="transmembrane region" description="Helical" evidence="6">
    <location>
        <begin position="205"/>
        <end position="226"/>
    </location>
</feature>
<evidence type="ECO:0000313" key="9">
    <source>
        <dbReference type="Proteomes" id="UP000198859"/>
    </source>
</evidence>
<organism evidence="8 9">
    <name type="scientific">Nocardioides scoriae</name>
    <dbReference type="NCBI Taxonomy" id="642780"/>
    <lineage>
        <taxon>Bacteria</taxon>
        <taxon>Bacillati</taxon>
        <taxon>Actinomycetota</taxon>
        <taxon>Actinomycetes</taxon>
        <taxon>Propionibacteriales</taxon>
        <taxon>Nocardioidaceae</taxon>
        <taxon>Nocardioides</taxon>
    </lineage>
</organism>
<feature type="compositionally biased region" description="Low complexity" evidence="5">
    <location>
        <begin position="357"/>
        <end position="371"/>
    </location>
</feature>
<dbReference type="CDD" id="cd03386">
    <property type="entry name" value="PAP2_Aur1_like"/>
    <property type="match status" value="1"/>
</dbReference>
<feature type="transmembrane region" description="Helical" evidence="6">
    <location>
        <begin position="21"/>
        <end position="42"/>
    </location>
</feature>
<comment type="subcellular location">
    <subcellularLocation>
        <location evidence="1">Membrane</location>
        <topology evidence="1">Multi-pass membrane protein</topology>
    </subcellularLocation>
</comment>
<feature type="transmembrane region" description="Helical" evidence="6">
    <location>
        <begin position="176"/>
        <end position="198"/>
    </location>
</feature>
<dbReference type="EMBL" id="LT629757">
    <property type="protein sequence ID" value="SDS66649.1"/>
    <property type="molecule type" value="Genomic_DNA"/>
</dbReference>
<accession>A0A1H1U437</accession>
<gene>
    <name evidence="8" type="ORF">SAMN04488570_2398</name>
</gene>
<evidence type="ECO:0000256" key="2">
    <source>
        <dbReference type="ARBA" id="ARBA00022692"/>
    </source>
</evidence>
<feature type="transmembrane region" description="Helical" evidence="6">
    <location>
        <begin position="269"/>
        <end position="290"/>
    </location>
</feature>
<evidence type="ECO:0000256" key="1">
    <source>
        <dbReference type="ARBA" id="ARBA00004141"/>
    </source>
</evidence>
<keyword evidence="4 6" id="KW-0472">Membrane</keyword>
<keyword evidence="9" id="KW-1185">Reference proteome</keyword>
<feature type="transmembrane region" description="Helical" evidence="6">
    <location>
        <begin position="302"/>
        <end position="321"/>
    </location>
</feature>
<evidence type="ECO:0000259" key="7">
    <source>
        <dbReference type="Pfam" id="PF14378"/>
    </source>
</evidence>
<feature type="transmembrane region" description="Helical" evidence="6">
    <location>
        <begin position="62"/>
        <end position="83"/>
    </location>
</feature>
<dbReference type="InterPro" id="IPR052185">
    <property type="entry name" value="IPC_Synthase-Related"/>
</dbReference>
<name>A0A1H1U437_9ACTN</name>
<feature type="transmembrane region" description="Helical" evidence="6">
    <location>
        <begin position="327"/>
        <end position="345"/>
    </location>
</feature>
<evidence type="ECO:0000256" key="4">
    <source>
        <dbReference type="ARBA" id="ARBA00023136"/>
    </source>
</evidence>
<dbReference type="PANTHER" id="PTHR31310">
    <property type="match status" value="1"/>
</dbReference>
<dbReference type="Proteomes" id="UP000198859">
    <property type="component" value="Chromosome I"/>
</dbReference>
<feature type="transmembrane region" description="Helical" evidence="6">
    <location>
        <begin position="109"/>
        <end position="126"/>
    </location>
</feature>
<keyword evidence="2 6" id="KW-0812">Transmembrane</keyword>
<sequence length="371" mass="41876">MPHGSQQRPLASVPGLPRLRCVRRAYTTMLTITVCMFALAYFTGRSLGYPLRDPDGFLGPAWVRAPLLILGAFVADIVPRTLWRSRFKPQQFRAEATLLIREHWTRERIQLVVLGVLSFYVTYVSYRNLKNFLPFVRGGTRSGDYELHKFDQWLFFGNDLAVLLHDLLGTGIAAHVLSYVYLIFLPLVPISVTIWVVWSRNVSFGYWYVTAQCICWTLGTASYYMIPTLGPNFAFPWLYTDLAQTGVTSLQESLWFGRWFTIDNPLGGGVQSVAGFASLHVGVTLLMALVTQYTVRHRAIKVLVWTYMGITVLATTYFGWHYVADDIFGALIAFTSFYLGGLATGQKFDEHGRHSHPTTTTSSVPVESDAR</sequence>
<dbReference type="AlphaFoldDB" id="A0A1H1U437"/>
<evidence type="ECO:0000256" key="6">
    <source>
        <dbReference type="SAM" id="Phobius"/>
    </source>
</evidence>
<evidence type="ECO:0000256" key="3">
    <source>
        <dbReference type="ARBA" id="ARBA00022989"/>
    </source>
</evidence>
<dbReference type="InterPro" id="IPR026841">
    <property type="entry name" value="Aur1/Ipt1"/>
</dbReference>
<protein>
    <submittedName>
        <fullName evidence="8">PAP2 superfamily protein</fullName>
    </submittedName>
</protein>